<evidence type="ECO:0000256" key="1">
    <source>
        <dbReference type="ARBA" id="ARBA00022649"/>
    </source>
</evidence>
<evidence type="ECO:0000256" key="3">
    <source>
        <dbReference type="ARBA" id="ARBA00022801"/>
    </source>
</evidence>
<dbReference type="InterPro" id="IPR008201">
    <property type="entry name" value="HepT-like"/>
</dbReference>
<dbReference type="Gene3D" id="1.20.120.580">
    <property type="entry name" value="bsu32300-like"/>
    <property type="match status" value="1"/>
</dbReference>
<dbReference type="PANTHER" id="PTHR33397:SF5">
    <property type="entry name" value="RNASE YUTE-RELATED"/>
    <property type="match status" value="1"/>
</dbReference>
<dbReference type="SUPFAM" id="SSF81593">
    <property type="entry name" value="Nucleotidyltransferase substrate binding subunit/domain"/>
    <property type="match status" value="1"/>
</dbReference>
<proteinExistence type="inferred from homology"/>
<dbReference type="GO" id="GO:0110001">
    <property type="term" value="C:toxin-antitoxin complex"/>
    <property type="evidence" value="ECO:0007669"/>
    <property type="project" value="InterPro"/>
</dbReference>
<keyword evidence="1" id="KW-1277">Toxin-antitoxin system</keyword>
<comment type="similarity">
    <text evidence="4">Belongs to the HepT RNase toxin family.</text>
</comment>
<evidence type="ECO:0000256" key="2">
    <source>
        <dbReference type="ARBA" id="ARBA00022722"/>
    </source>
</evidence>
<dbReference type="AlphaFoldDB" id="A0A2M6WAB9"/>
<dbReference type="Proteomes" id="UP000231464">
    <property type="component" value="Unassembled WGS sequence"/>
</dbReference>
<keyword evidence="2" id="KW-0540">Nuclease</keyword>
<dbReference type="EMBL" id="PFBP01000037">
    <property type="protein sequence ID" value="PIT89753.1"/>
    <property type="molecule type" value="Genomic_DNA"/>
</dbReference>
<dbReference type="NCBIfam" id="NF047751">
    <property type="entry name" value="HepT_toxin"/>
    <property type="match status" value="1"/>
</dbReference>
<organism evidence="5 6">
    <name type="scientific">Candidatus Kuenenbacteria bacterium CG10_big_fil_rev_8_21_14_0_10_36_11</name>
    <dbReference type="NCBI Taxonomy" id="1974618"/>
    <lineage>
        <taxon>Bacteria</taxon>
        <taxon>Candidatus Kueneniibacteriota</taxon>
    </lineage>
</organism>
<evidence type="ECO:0000256" key="4">
    <source>
        <dbReference type="ARBA" id="ARBA00024207"/>
    </source>
</evidence>
<dbReference type="Pfam" id="PF01934">
    <property type="entry name" value="HepT-like"/>
    <property type="match status" value="1"/>
</dbReference>
<dbReference type="InterPro" id="IPR037038">
    <property type="entry name" value="HepT-like_sf"/>
</dbReference>
<accession>A0A2M6WAB9</accession>
<dbReference type="GO" id="GO:0016787">
    <property type="term" value="F:hydrolase activity"/>
    <property type="evidence" value="ECO:0007669"/>
    <property type="project" value="UniProtKB-KW"/>
</dbReference>
<keyword evidence="3" id="KW-0378">Hydrolase</keyword>
<protein>
    <recommendedName>
        <fullName evidence="7">DUF86 domain-containing protein</fullName>
    </recommendedName>
</protein>
<name>A0A2M6WAB9_9BACT</name>
<sequence>MLDKNFVKENIKGIQELLEKIRSFKEYSIEEIVRDFHLYGSLRYNFMELIERAIDINQHLIKEKDGEVPNNYKETFKALAKMDILEMKFSEEIAKSAGMRNVVVHEYDEVDDKLLYNSIDVALEQYPKFCEAILKFLASN</sequence>
<evidence type="ECO:0000313" key="6">
    <source>
        <dbReference type="Proteomes" id="UP000231464"/>
    </source>
</evidence>
<dbReference type="GO" id="GO:0004540">
    <property type="term" value="F:RNA nuclease activity"/>
    <property type="evidence" value="ECO:0007669"/>
    <property type="project" value="InterPro"/>
</dbReference>
<evidence type="ECO:0000313" key="5">
    <source>
        <dbReference type="EMBL" id="PIT89753.1"/>
    </source>
</evidence>
<dbReference type="InterPro" id="IPR052379">
    <property type="entry name" value="Type_VII_TA_RNase"/>
</dbReference>
<comment type="caution">
    <text evidence="5">The sequence shown here is derived from an EMBL/GenBank/DDBJ whole genome shotgun (WGS) entry which is preliminary data.</text>
</comment>
<dbReference type="PANTHER" id="PTHR33397">
    <property type="entry name" value="UPF0331 PROTEIN YUTE"/>
    <property type="match status" value="1"/>
</dbReference>
<gene>
    <name evidence="5" type="ORF">COU23_02255</name>
</gene>
<reference evidence="6" key="1">
    <citation type="submission" date="2017-09" db="EMBL/GenBank/DDBJ databases">
        <title>Depth-based differentiation of microbial function through sediment-hosted aquifers and enrichment of novel symbionts in the deep terrestrial subsurface.</title>
        <authorList>
            <person name="Probst A.J."/>
            <person name="Ladd B."/>
            <person name="Jarett J.K."/>
            <person name="Geller-Mcgrath D.E."/>
            <person name="Sieber C.M.K."/>
            <person name="Emerson J.B."/>
            <person name="Anantharaman K."/>
            <person name="Thomas B.C."/>
            <person name="Malmstrom R."/>
            <person name="Stieglmeier M."/>
            <person name="Klingl A."/>
            <person name="Woyke T."/>
            <person name="Ryan C.M."/>
            <person name="Banfield J.F."/>
        </authorList>
    </citation>
    <scope>NUCLEOTIDE SEQUENCE [LARGE SCALE GENOMIC DNA]</scope>
</reference>
<evidence type="ECO:0008006" key="7">
    <source>
        <dbReference type="Google" id="ProtNLM"/>
    </source>
</evidence>